<gene>
    <name evidence="1" type="ORF">GLUCOINTEAF2_0201655</name>
</gene>
<dbReference type="Proteomes" id="UP000031553">
    <property type="component" value="Unassembled WGS sequence"/>
</dbReference>
<reference evidence="1 2" key="1">
    <citation type="submission" date="2015-07" db="EMBL/GenBank/DDBJ databases">
        <title>Draft Genome Sequence of Komagataeibacter intermedius Strain AF2, Isolated from Kombucha Tea.</title>
        <authorList>
            <person name="Santos R.A."/>
            <person name="Berretta A.A."/>
            <person name="Barud H.S."/>
            <person name="Ribeiro S.J."/>
            <person name="Gonzalez-Garcia L.N."/>
            <person name="Zucchi T.D."/>
            <person name="Goldman G.H."/>
            <person name="Riano-Pachon D.M."/>
        </authorList>
    </citation>
    <scope>NUCLEOTIDE SEQUENCE [LARGE SCALE GENOMIC DNA]</scope>
    <source>
        <strain evidence="1 2">AF2</strain>
    </source>
</reference>
<evidence type="ECO:0000313" key="1">
    <source>
        <dbReference type="EMBL" id="KPH88453.1"/>
    </source>
</evidence>
<evidence type="ECO:0008006" key="3">
    <source>
        <dbReference type="Google" id="ProtNLM"/>
    </source>
</evidence>
<dbReference type="EMBL" id="JUFX02000035">
    <property type="protein sequence ID" value="KPH88453.1"/>
    <property type="molecule type" value="Genomic_DNA"/>
</dbReference>
<proteinExistence type="predicted"/>
<evidence type="ECO:0000313" key="2">
    <source>
        <dbReference type="Proteomes" id="UP000031553"/>
    </source>
</evidence>
<protein>
    <recommendedName>
        <fullName evidence="3">Tetratricopeptide repeat-like domain-containing protein</fullName>
    </recommendedName>
</protein>
<organism evidence="1 2">
    <name type="scientific">Komagataeibacter intermedius AF2</name>
    <dbReference type="NCBI Taxonomy" id="1458464"/>
    <lineage>
        <taxon>Bacteria</taxon>
        <taxon>Pseudomonadati</taxon>
        <taxon>Pseudomonadota</taxon>
        <taxon>Alphaproteobacteria</taxon>
        <taxon>Acetobacterales</taxon>
        <taxon>Acetobacteraceae</taxon>
        <taxon>Komagataeibacter</taxon>
    </lineage>
</organism>
<sequence length="275" mass="29417">MARDGAWPLNRVVCRAVSGRICWGRQTRRAVRMAPRKRAGNDRNVADDIFTEVDEEIRAERIRALARRYLAVAGAVVAVVCIGAGGWQYSVSRAHKADAAVSAAYFTAMQDATRAPDNAGTDGALTARQKTGLQELAALDGRARPPLRILARMERAALLAGSGSLPAALALWDGVAQEHATDPVIASLASLLWVQHQIDSGDPATLRSRLAVLDGAGQPWRAQAIEAEAMLDLRTGKEADARARLERLTMDMSVTDGVRNRAEAMLQTMGADAGG</sequence>
<dbReference type="AlphaFoldDB" id="A0A0N0MG84"/>
<accession>A0A0N0MG84</accession>
<name>A0A0N0MG84_9PROT</name>
<comment type="caution">
    <text evidence="1">The sequence shown here is derived from an EMBL/GenBank/DDBJ whole genome shotgun (WGS) entry which is preliminary data.</text>
</comment>